<keyword evidence="10" id="KW-1185">Reference proteome</keyword>
<dbReference type="SUPFAM" id="SSF161098">
    <property type="entry name" value="MetI-like"/>
    <property type="match status" value="1"/>
</dbReference>
<evidence type="ECO:0000313" key="9">
    <source>
        <dbReference type="EMBL" id="TSD63137.1"/>
    </source>
</evidence>
<dbReference type="CDD" id="cd06261">
    <property type="entry name" value="TM_PBP2"/>
    <property type="match status" value="1"/>
</dbReference>
<gene>
    <name evidence="9" type="ORF">FNM00_09445</name>
</gene>
<evidence type="ECO:0000256" key="5">
    <source>
        <dbReference type="ARBA" id="ARBA00022989"/>
    </source>
</evidence>
<dbReference type="PANTHER" id="PTHR30151:SF0">
    <property type="entry name" value="ABC TRANSPORTER PERMEASE PROTEIN MJ0413-RELATED"/>
    <property type="match status" value="1"/>
</dbReference>
<evidence type="ECO:0000256" key="2">
    <source>
        <dbReference type="ARBA" id="ARBA00022448"/>
    </source>
</evidence>
<evidence type="ECO:0000256" key="7">
    <source>
        <dbReference type="RuleBase" id="RU363032"/>
    </source>
</evidence>
<dbReference type="PANTHER" id="PTHR30151">
    <property type="entry name" value="ALKANE SULFONATE ABC TRANSPORTER-RELATED, MEMBRANE SUBUNIT"/>
    <property type="match status" value="1"/>
</dbReference>
<dbReference type="RefSeq" id="WP_143913191.1">
    <property type="nucleotide sequence ID" value="NZ_VLNT01000006.1"/>
</dbReference>
<accession>A0A554S9V7</accession>
<evidence type="ECO:0000256" key="6">
    <source>
        <dbReference type="ARBA" id="ARBA00023136"/>
    </source>
</evidence>
<dbReference type="AlphaFoldDB" id="A0A554S9V7"/>
<evidence type="ECO:0000256" key="1">
    <source>
        <dbReference type="ARBA" id="ARBA00004651"/>
    </source>
</evidence>
<keyword evidence="5 7" id="KW-1133">Transmembrane helix</keyword>
<evidence type="ECO:0000313" key="10">
    <source>
        <dbReference type="Proteomes" id="UP000316988"/>
    </source>
</evidence>
<comment type="subcellular location">
    <subcellularLocation>
        <location evidence="1 7">Cell membrane</location>
        <topology evidence="1 7">Multi-pass membrane protein</topology>
    </subcellularLocation>
</comment>
<keyword evidence="4 7" id="KW-0812">Transmembrane</keyword>
<dbReference type="Gene3D" id="1.10.3720.10">
    <property type="entry name" value="MetI-like"/>
    <property type="match status" value="1"/>
</dbReference>
<reference evidence="9 10" key="1">
    <citation type="submission" date="2019-07" db="EMBL/GenBank/DDBJ databases">
        <authorList>
            <person name="Zhao L.H."/>
        </authorList>
    </citation>
    <scope>NUCLEOTIDE SEQUENCE [LARGE SCALE GENOMIC DNA]</scope>
    <source>
        <strain evidence="9 10">Co35</strain>
    </source>
</reference>
<evidence type="ECO:0000256" key="3">
    <source>
        <dbReference type="ARBA" id="ARBA00022475"/>
    </source>
</evidence>
<dbReference type="PROSITE" id="PS50928">
    <property type="entry name" value="ABC_TM1"/>
    <property type="match status" value="1"/>
</dbReference>
<name>A0A554S9V7_9ACTN</name>
<dbReference type="EMBL" id="VLNT01000006">
    <property type="protein sequence ID" value="TSD63137.1"/>
    <property type="molecule type" value="Genomic_DNA"/>
</dbReference>
<proteinExistence type="inferred from homology"/>
<feature type="domain" description="ABC transmembrane type-1" evidence="8">
    <location>
        <begin position="95"/>
        <end position="275"/>
    </location>
</feature>
<dbReference type="GO" id="GO:0042918">
    <property type="term" value="P:alkanesulfonate transmembrane transport"/>
    <property type="evidence" value="ECO:0007669"/>
    <property type="project" value="UniProtKB-ARBA"/>
</dbReference>
<sequence>MTNSMTSARTRSARPSILTGRWRTSASGLGLALVLPVIIAIAWEIAGRQNWIANGLFPPLSSCVAALANWVAGWQLPIDGFVASNVYSATWLTHVGASVGRVLTGFVLGAVLAITFGVLAGVSSVARRMVDPTINAIRPISVTGWVPLALIVFGIGDKPAVFLTALATFFPVYVNTFAGVSRVDAGLLRASAMLGASRARTVRDIVLPAASPSLVTGLRVASGIAWTTVVVAEILGAKSGVGYVLIDSYNQFRFDYVIAAMATLGLLGYVTDRLLQWVFADALRWSDR</sequence>
<evidence type="ECO:0000256" key="4">
    <source>
        <dbReference type="ARBA" id="ARBA00022692"/>
    </source>
</evidence>
<keyword evidence="6 7" id="KW-0472">Membrane</keyword>
<keyword evidence="3" id="KW-1003">Cell membrane</keyword>
<dbReference type="Proteomes" id="UP000316988">
    <property type="component" value="Unassembled WGS sequence"/>
</dbReference>
<feature type="transmembrane region" description="Helical" evidence="7">
    <location>
        <begin position="21"/>
        <end position="43"/>
    </location>
</feature>
<dbReference type="InterPro" id="IPR000515">
    <property type="entry name" value="MetI-like"/>
</dbReference>
<evidence type="ECO:0000259" key="8">
    <source>
        <dbReference type="PROSITE" id="PS50928"/>
    </source>
</evidence>
<protein>
    <submittedName>
        <fullName evidence="9">ABC transporter permease</fullName>
    </submittedName>
</protein>
<feature type="transmembrane region" description="Helical" evidence="7">
    <location>
        <begin position="161"/>
        <end position="180"/>
    </location>
</feature>
<dbReference type="OrthoDB" id="9796361at2"/>
<dbReference type="Pfam" id="PF00528">
    <property type="entry name" value="BPD_transp_1"/>
    <property type="match status" value="1"/>
</dbReference>
<keyword evidence="2 7" id="KW-0813">Transport</keyword>
<dbReference type="FunFam" id="1.10.3720.10:FF:000003">
    <property type="entry name" value="Aliphatic sulfonate ABC transporter permease"/>
    <property type="match status" value="1"/>
</dbReference>
<comment type="similarity">
    <text evidence="7">Belongs to the binding-protein-dependent transport system permease family.</text>
</comment>
<comment type="caution">
    <text evidence="9">The sequence shown here is derived from an EMBL/GenBank/DDBJ whole genome shotgun (WGS) entry which is preliminary data.</text>
</comment>
<dbReference type="InterPro" id="IPR035906">
    <property type="entry name" value="MetI-like_sf"/>
</dbReference>
<organism evidence="9 10">
    <name type="scientific">Aeromicrobium piscarium</name>
    <dbReference type="NCBI Taxonomy" id="2590901"/>
    <lineage>
        <taxon>Bacteria</taxon>
        <taxon>Bacillati</taxon>
        <taxon>Actinomycetota</taxon>
        <taxon>Actinomycetes</taxon>
        <taxon>Propionibacteriales</taxon>
        <taxon>Nocardioidaceae</taxon>
        <taxon>Aeromicrobium</taxon>
    </lineage>
</organism>
<feature type="transmembrane region" description="Helical" evidence="7">
    <location>
        <begin position="102"/>
        <end position="124"/>
    </location>
</feature>
<dbReference type="GO" id="GO:0005886">
    <property type="term" value="C:plasma membrane"/>
    <property type="evidence" value="ECO:0007669"/>
    <property type="project" value="UniProtKB-SubCell"/>
</dbReference>
<feature type="transmembrane region" description="Helical" evidence="7">
    <location>
        <begin position="136"/>
        <end position="155"/>
    </location>
</feature>